<dbReference type="EMBL" id="JAUUTY010000001">
    <property type="protein sequence ID" value="KAK1692888.1"/>
    <property type="molecule type" value="Genomic_DNA"/>
</dbReference>
<gene>
    <name evidence="1" type="ORF">QYE76_009585</name>
</gene>
<keyword evidence="2" id="KW-1185">Reference proteome</keyword>
<dbReference type="Proteomes" id="UP001231189">
    <property type="component" value="Unassembled WGS sequence"/>
</dbReference>
<proteinExistence type="predicted"/>
<comment type="caution">
    <text evidence="1">The sequence shown here is derived from an EMBL/GenBank/DDBJ whole genome shotgun (WGS) entry which is preliminary data.</text>
</comment>
<reference evidence="1" key="1">
    <citation type="submission" date="2023-07" db="EMBL/GenBank/DDBJ databases">
        <title>A chromosome-level genome assembly of Lolium multiflorum.</title>
        <authorList>
            <person name="Chen Y."/>
            <person name="Copetti D."/>
            <person name="Kolliker R."/>
            <person name="Studer B."/>
        </authorList>
    </citation>
    <scope>NUCLEOTIDE SEQUENCE</scope>
    <source>
        <strain evidence="1">02402/16</strain>
        <tissue evidence="1">Leaf</tissue>
    </source>
</reference>
<evidence type="ECO:0000313" key="2">
    <source>
        <dbReference type="Proteomes" id="UP001231189"/>
    </source>
</evidence>
<name>A0AAD8TVA2_LOLMU</name>
<organism evidence="1 2">
    <name type="scientific">Lolium multiflorum</name>
    <name type="common">Italian ryegrass</name>
    <name type="synonym">Lolium perenne subsp. multiflorum</name>
    <dbReference type="NCBI Taxonomy" id="4521"/>
    <lineage>
        <taxon>Eukaryota</taxon>
        <taxon>Viridiplantae</taxon>
        <taxon>Streptophyta</taxon>
        <taxon>Embryophyta</taxon>
        <taxon>Tracheophyta</taxon>
        <taxon>Spermatophyta</taxon>
        <taxon>Magnoliopsida</taxon>
        <taxon>Liliopsida</taxon>
        <taxon>Poales</taxon>
        <taxon>Poaceae</taxon>
        <taxon>BOP clade</taxon>
        <taxon>Pooideae</taxon>
        <taxon>Poodae</taxon>
        <taxon>Poeae</taxon>
        <taxon>Poeae Chloroplast Group 2 (Poeae type)</taxon>
        <taxon>Loliodinae</taxon>
        <taxon>Loliinae</taxon>
        <taxon>Lolium</taxon>
    </lineage>
</organism>
<sequence>MRCGAFLTTLWPEDADIILKIHVQEDTVIGLDGKSAWWPKSACYHDLEWQICSADNLAIGFCPTSLRGHGLILIQLAGKTTITFSSNLLPLQASSTAEQATSHQGKSVNSEATCCNYGQLLSNILWSLLITCYHLQDVVATYTDLCPRLRMQRTTYMIHGSQFERAKSLGYAGLFQRM</sequence>
<evidence type="ECO:0000313" key="1">
    <source>
        <dbReference type="EMBL" id="KAK1692888.1"/>
    </source>
</evidence>
<protein>
    <submittedName>
        <fullName evidence="1">Uncharacterized protein</fullName>
    </submittedName>
</protein>
<accession>A0AAD8TVA2</accession>
<dbReference type="AlphaFoldDB" id="A0AAD8TVA2"/>